<dbReference type="Proteomes" id="UP000289886">
    <property type="component" value="Unassembled WGS sequence"/>
</dbReference>
<dbReference type="GO" id="GO:0008080">
    <property type="term" value="F:N-acetyltransferase activity"/>
    <property type="evidence" value="ECO:0007669"/>
    <property type="project" value="InterPro"/>
</dbReference>
<dbReference type="InterPro" id="IPR050769">
    <property type="entry name" value="NAT_camello-type"/>
</dbReference>
<name>A0A444TYT0_ACIRT</name>
<dbReference type="CDD" id="cd04301">
    <property type="entry name" value="NAT_SF"/>
    <property type="match status" value="1"/>
</dbReference>
<dbReference type="AlphaFoldDB" id="A0A444TYT0"/>
<evidence type="ECO:0000259" key="3">
    <source>
        <dbReference type="PROSITE" id="PS51186"/>
    </source>
</evidence>
<feature type="domain" description="N-acetyltransferase" evidence="3">
    <location>
        <begin position="68"/>
        <end position="209"/>
    </location>
</feature>
<proteinExistence type="predicted"/>
<keyword evidence="5" id="KW-1185">Reference proteome</keyword>
<accession>A0A444TYT0</accession>
<reference evidence="4 5" key="1">
    <citation type="submission" date="2019-01" db="EMBL/GenBank/DDBJ databases">
        <title>Draft Genome and Complete Hox-Cluster Characterization of the Sterlet Sturgeon (Acipenser ruthenus).</title>
        <authorList>
            <person name="Wei Q."/>
        </authorList>
    </citation>
    <scope>NUCLEOTIDE SEQUENCE [LARGE SCALE GENOMIC DNA]</scope>
    <source>
        <strain evidence="4">WHYD16114868_AA</strain>
        <tissue evidence="4">Blood</tissue>
    </source>
</reference>
<evidence type="ECO:0000313" key="4">
    <source>
        <dbReference type="EMBL" id="RXM28097.1"/>
    </source>
</evidence>
<dbReference type="SUPFAM" id="SSF55729">
    <property type="entry name" value="Acyl-CoA N-acyltransferases (Nat)"/>
    <property type="match status" value="1"/>
</dbReference>
<feature type="transmembrane region" description="Helical" evidence="2">
    <location>
        <begin position="44"/>
        <end position="72"/>
    </location>
</feature>
<keyword evidence="1 4" id="KW-0808">Transferase</keyword>
<dbReference type="InterPro" id="IPR016181">
    <property type="entry name" value="Acyl_CoA_acyltransferase"/>
</dbReference>
<dbReference type="Pfam" id="PF00583">
    <property type="entry name" value="Acetyltransf_1"/>
    <property type="match status" value="1"/>
</dbReference>
<keyword evidence="2" id="KW-0472">Membrane</keyword>
<evidence type="ECO:0000256" key="1">
    <source>
        <dbReference type="ARBA" id="ARBA00022679"/>
    </source>
</evidence>
<evidence type="ECO:0000313" key="5">
    <source>
        <dbReference type="Proteomes" id="UP000289886"/>
    </source>
</evidence>
<keyword evidence="2" id="KW-0812">Transmembrane</keyword>
<sequence length="221" mass="25224">MANYRIRKYEDKDCEVVRDIFAVGTREHIPAGFVYTLKQPRLHLTLMCVLCLLFLSSRSFMLSILAVVLLLAGLRQASDYIYSTYVEATLKDDLLDINKTYMKSKGSCFWVAESNDHVVAIVAAVPSKGEPGALELRRMSVRKNYRGLGIAKALCRTVLDFARANGYKAVVLETSHVQYDAQKLYESIGYKKIRQFVLPMLVAKIINFSILTYRYDFFPHN</sequence>
<comment type="caution">
    <text evidence="4">The sequence shown here is derived from an EMBL/GenBank/DDBJ whole genome shotgun (WGS) entry which is preliminary data.</text>
</comment>
<dbReference type="PANTHER" id="PTHR13947:SF60">
    <property type="entry name" value="N-ACETYLTRANSFERASE DOMAIN-CONTAINING PROTEIN"/>
    <property type="match status" value="1"/>
</dbReference>
<dbReference type="Gene3D" id="3.40.630.30">
    <property type="match status" value="1"/>
</dbReference>
<keyword evidence="2" id="KW-1133">Transmembrane helix</keyword>
<protein>
    <submittedName>
        <fullName evidence="4">Putative N-acetyltransferase camello</fullName>
    </submittedName>
</protein>
<evidence type="ECO:0000256" key="2">
    <source>
        <dbReference type="SAM" id="Phobius"/>
    </source>
</evidence>
<dbReference type="PANTHER" id="PTHR13947">
    <property type="entry name" value="GNAT FAMILY N-ACETYLTRANSFERASE"/>
    <property type="match status" value="1"/>
</dbReference>
<dbReference type="InterPro" id="IPR000182">
    <property type="entry name" value="GNAT_dom"/>
</dbReference>
<organism evidence="4 5">
    <name type="scientific">Acipenser ruthenus</name>
    <name type="common">Sterlet sturgeon</name>
    <dbReference type="NCBI Taxonomy" id="7906"/>
    <lineage>
        <taxon>Eukaryota</taxon>
        <taxon>Metazoa</taxon>
        <taxon>Chordata</taxon>
        <taxon>Craniata</taxon>
        <taxon>Vertebrata</taxon>
        <taxon>Euteleostomi</taxon>
        <taxon>Actinopterygii</taxon>
        <taxon>Chondrostei</taxon>
        <taxon>Acipenseriformes</taxon>
        <taxon>Acipenseridae</taxon>
        <taxon>Acipenser</taxon>
    </lineage>
</organism>
<gene>
    <name evidence="4" type="ORF">EOD39_10037</name>
</gene>
<dbReference type="PROSITE" id="PS51186">
    <property type="entry name" value="GNAT"/>
    <property type="match status" value="1"/>
</dbReference>
<dbReference type="EMBL" id="SCEB01215713">
    <property type="protein sequence ID" value="RXM28097.1"/>
    <property type="molecule type" value="Genomic_DNA"/>
</dbReference>